<dbReference type="Proteomes" id="UP000321776">
    <property type="component" value="Unassembled WGS sequence"/>
</dbReference>
<evidence type="ECO:0000313" key="3">
    <source>
        <dbReference type="EMBL" id="MEM5344764.1"/>
    </source>
</evidence>
<dbReference type="AlphaFoldDB" id="A0A5C6VP45"/>
<dbReference type="Proteomes" id="UP001481677">
    <property type="component" value="Unassembled WGS sequence"/>
</dbReference>
<dbReference type="PRINTS" id="PR01545">
    <property type="entry name" value="THEMAYE10DUF"/>
</dbReference>
<feature type="transmembrane region" description="Helical" evidence="1">
    <location>
        <begin position="12"/>
        <end position="31"/>
    </location>
</feature>
<proteinExistence type="predicted"/>
<dbReference type="Pfam" id="PF03537">
    <property type="entry name" value="Glyco_hydro_114"/>
    <property type="match status" value="1"/>
</dbReference>
<evidence type="ECO:0000313" key="4">
    <source>
        <dbReference type="EMBL" id="TXC86326.1"/>
    </source>
</evidence>
<dbReference type="InterPro" id="IPR013785">
    <property type="entry name" value="Aldolase_TIM"/>
</dbReference>
<evidence type="ECO:0000313" key="6">
    <source>
        <dbReference type="Proteomes" id="UP001481677"/>
    </source>
</evidence>
<protein>
    <submittedName>
        <fullName evidence="3">Endo alpha-1,4 polygalactosaminidase</fullName>
    </submittedName>
</protein>
<accession>A0A5C6VP45</accession>
<comment type="caution">
    <text evidence="4">The sequence shown here is derived from an EMBL/GenBank/DDBJ whole genome shotgun (WGS) entry which is preliminary data.</text>
</comment>
<name>A0A5C6VP45_9BURK</name>
<dbReference type="SUPFAM" id="SSF51445">
    <property type="entry name" value="(Trans)glycosidases"/>
    <property type="match status" value="1"/>
</dbReference>
<dbReference type="EMBL" id="JAZHGA010000037">
    <property type="protein sequence ID" value="MEM5344764.1"/>
    <property type="molecule type" value="Genomic_DNA"/>
</dbReference>
<gene>
    <name evidence="4" type="ORF">FRZ40_01335</name>
    <name evidence="3" type="ORF">V4C56_34710</name>
</gene>
<dbReference type="PANTHER" id="PTHR35882">
    <property type="entry name" value="PELA"/>
    <property type="match status" value="1"/>
</dbReference>
<dbReference type="EMBL" id="VOQS01000001">
    <property type="protein sequence ID" value="TXC86326.1"/>
    <property type="molecule type" value="Genomic_DNA"/>
</dbReference>
<keyword evidence="1" id="KW-0472">Membrane</keyword>
<dbReference type="RefSeq" id="WP_147233050.1">
    <property type="nucleotide sequence ID" value="NZ_JAZHFZ010000022.1"/>
</dbReference>
<reference evidence="4" key="2">
    <citation type="submission" date="2019-08" db="EMBL/GenBank/DDBJ databases">
        <authorList>
            <person name="Im W.-T."/>
        </authorList>
    </citation>
    <scope>NUCLEOTIDE SEQUENCE</scope>
    <source>
        <strain evidence="4">NF 2-5-3</strain>
    </source>
</reference>
<evidence type="ECO:0000259" key="2">
    <source>
        <dbReference type="Pfam" id="PF03537"/>
    </source>
</evidence>
<organism evidence="4 5">
    <name type="scientific">Paraburkholderia azotifigens</name>
    <dbReference type="NCBI Taxonomy" id="2057004"/>
    <lineage>
        <taxon>Bacteria</taxon>
        <taxon>Pseudomonadati</taxon>
        <taxon>Pseudomonadota</taxon>
        <taxon>Betaproteobacteria</taxon>
        <taxon>Burkholderiales</taxon>
        <taxon>Burkholderiaceae</taxon>
        <taxon>Paraburkholderia</taxon>
    </lineage>
</organism>
<reference evidence="3 6" key="3">
    <citation type="submission" date="2024-01" db="EMBL/GenBank/DDBJ databases">
        <title>The diversity of rhizobia nodulating Mimosa spp. in eleven states of Brazil covering several biomes is determined by host plant, location, and edaphic factors.</title>
        <authorList>
            <person name="Rouws L."/>
            <person name="Barauna A."/>
            <person name="Beukes C."/>
            <person name="De Faria S.M."/>
            <person name="Gross E."/>
            <person name="Dos Reis Junior F.B."/>
            <person name="Simon M."/>
            <person name="Maluk M."/>
            <person name="Odee D.W."/>
            <person name="Kenicer G."/>
            <person name="Young J.P.W."/>
            <person name="Reis V.M."/>
            <person name="Zilli J."/>
            <person name="James E.K."/>
        </authorList>
    </citation>
    <scope>NUCLEOTIDE SEQUENCE [LARGE SCALE GENOMIC DNA]</scope>
    <source>
        <strain evidence="3 6">JPY530</strain>
    </source>
</reference>
<dbReference type="Gene3D" id="3.20.20.70">
    <property type="entry name" value="Aldolase class I"/>
    <property type="match status" value="1"/>
</dbReference>
<keyword evidence="1" id="KW-0812">Transmembrane</keyword>
<keyword evidence="1" id="KW-1133">Transmembrane helix</keyword>
<evidence type="ECO:0000313" key="5">
    <source>
        <dbReference type="Proteomes" id="UP000321776"/>
    </source>
</evidence>
<keyword evidence="6" id="KW-1185">Reference proteome</keyword>
<dbReference type="InterPro" id="IPR016062">
    <property type="entry name" value="TM1410-rel"/>
</dbReference>
<sequence length="312" mass="34411">MTASSLARLGVSWIVVACAAIVILLLSVAWLRPALAACKRVSSTGIGAVAFFYGASVQAERFEQFDSVVIEPDSGFDPRTHTAHCPNWYAYVSVGEVTKERAYYAQMPKTWFAGSNAAWSSTIVDQTAPGWPAFFVEQIVKPLWERGYRGFFLDTLDSYQLVAKTDVERAQQQAGVVAVLHALKARYPQAQLILNRGFDILPQAHDQVAAVAFESLFGRWDQTNQRYGEVPGNDREWLLGQARQIHERYGLPVISIDYCPPEDDACRREIVQKIEALGLIPYVTDGGLQTVGAGGTVLADGAPPLKKATFRR</sequence>
<dbReference type="PANTHER" id="PTHR35882:SF2">
    <property type="entry name" value="PELA"/>
    <property type="match status" value="1"/>
</dbReference>
<evidence type="ECO:0000256" key="1">
    <source>
        <dbReference type="SAM" id="Phobius"/>
    </source>
</evidence>
<dbReference type="InterPro" id="IPR017853">
    <property type="entry name" value="GH"/>
</dbReference>
<feature type="domain" description="Glycoside-hydrolase family GH114 TIM-barrel" evidence="2">
    <location>
        <begin position="88"/>
        <end position="289"/>
    </location>
</feature>
<dbReference type="InterPro" id="IPR004352">
    <property type="entry name" value="GH114_TIM-barrel"/>
</dbReference>
<reference evidence="4 5" key="1">
    <citation type="journal article" date="2018" name="Int. J. Syst. Evol. Microbiol.">
        <title>Paraburkholderia azotifigens sp. nov., a nitrogen-fixing bacterium isolated from paddy soil.</title>
        <authorList>
            <person name="Choi G.M."/>
            <person name="Im W.T."/>
        </authorList>
    </citation>
    <scope>NUCLEOTIDE SEQUENCE [LARGE SCALE GENOMIC DNA]</scope>
    <source>
        <strain evidence="4 5">NF 2-5-3</strain>
    </source>
</reference>